<dbReference type="KEGG" id="bok:DM82_1365"/>
<dbReference type="AlphaFoldDB" id="A0AAI8B413"/>
<sequence>MQQLRVGISIDSRAPDIWRNSAYQNAVFLAAVCLRIPFVSLIVLIDVAAHAEATSLETSVAGALRIVPAREACDMVDIVVELAGVFERSWLESMRACGKKLVLYQADQPDVRLTEPLIFGRGGDNRWGVRFDEIWMPDGGWDSAFAPMLRTKHRCDVFDVPFVWHCEFVSRRAEELRRDGLRYGRAADAPAAGRGAAARVAIFEPSASVLRSGIIPMLICDAVYRRDRSAIRHMHVLNAQYLTNRVTMRRLAASLDIVRDGAASFHGSHGVVSFMPRFADIAVAHERRSAPNYTSLELLYGGYPLIHNTQRMKQGGYYYPDADIEEGARLVGRAIAHHARCADEYECRSRAVFAAVDPFRRDNLAAYAERLGHSCARSGASKRG</sequence>
<name>A0AAI8B413_9BURK</name>
<accession>A0AAI8B413</accession>
<evidence type="ECO:0000313" key="1">
    <source>
        <dbReference type="EMBL" id="AIO65099.1"/>
    </source>
</evidence>
<dbReference type="Proteomes" id="UP000029424">
    <property type="component" value="Chromosome 1"/>
</dbReference>
<reference evidence="1 2" key="1">
    <citation type="submission" date="2014-06" db="EMBL/GenBank/DDBJ databases">
        <authorList>
            <person name="Bishop-Lilly K.A."/>
            <person name="Broomall S.M."/>
            <person name="Chain P.S."/>
            <person name="Chertkov O."/>
            <person name="Coyne S.R."/>
            <person name="Daligault H.E."/>
            <person name="Davenport K.W."/>
            <person name="Erkkila T."/>
            <person name="Frey K.G."/>
            <person name="Gibbons H.S."/>
            <person name="Gu W."/>
            <person name="Jaissle J."/>
            <person name="Johnson S.L."/>
            <person name="Koroleva G.I."/>
            <person name="Ladner J.T."/>
            <person name="Lo C.-C."/>
            <person name="Minogue T.D."/>
            <person name="Munk C."/>
            <person name="Palacios G.F."/>
            <person name="Redden C.L."/>
            <person name="Rosenzweig C.N."/>
            <person name="Scholz M.B."/>
            <person name="Teshima H."/>
            <person name="Xu Y."/>
        </authorList>
    </citation>
    <scope>NUCLEOTIDE SEQUENCE [LARGE SCALE GENOMIC DNA]</scope>
    <source>
        <strain evidence="1 2">EO147</strain>
    </source>
</reference>
<dbReference type="InterPro" id="IPR021234">
    <property type="entry name" value="DUF2827"/>
</dbReference>
<keyword evidence="2" id="KW-1185">Reference proteome</keyword>
<dbReference type="Pfam" id="PF10933">
    <property type="entry name" value="DUF2827"/>
    <property type="match status" value="1"/>
</dbReference>
<proteinExistence type="predicted"/>
<gene>
    <name evidence="1" type="ORF">DM82_1365</name>
</gene>
<organism evidence="1 2">
    <name type="scientific">Burkholderia oklahomensis</name>
    <dbReference type="NCBI Taxonomy" id="342113"/>
    <lineage>
        <taxon>Bacteria</taxon>
        <taxon>Pseudomonadati</taxon>
        <taxon>Pseudomonadota</taxon>
        <taxon>Betaproteobacteria</taxon>
        <taxon>Burkholderiales</taxon>
        <taxon>Burkholderiaceae</taxon>
        <taxon>Burkholderia</taxon>
        <taxon>pseudomallei group</taxon>
    </lineage>
</organism>
<protein>
    <recommendedName>
        <fullName evidence="3">DUF2827 domain-containing protein</fullName>
    </recommendedName>
</protein>
<dbReference type="EMBL" id="CP008726">
    <property type="protein sequence ID" value="AIO65099.1"/>
    <property type="molecule type" value="Genomic_DNA"/>
</dbReference>
<evidence type="ECO:0008006" key="3">
    <source>
        <dbReference type="Google" id="ProtNLM"/>
    </source>
</evidence>
<evidence type="ECO:0000313" key="2">
    <source>
        <dbReference type="Proteomes" id="UP000029424"/>
    </source>
</evidence>